<feature type="coiled-coil region" evidence="1">
    <location>
        <begin position="76"/>
        <end position="103"/>
    </location>
</feature>
<evidence type="ECO:0000256" key="1">
    <source>
        <dbReference type="SAM" id="Coils"/>
    </source>
</evidence>
<gene>
    <name evidence="3" type="ORF">H480_01392</name>
</gene>
<dbReference type="OrthoDB" id="5932488at2"/>
<sequence length="328" mass="36282">MLDIIGLREADLEVYQAFAGSGAMTLAQLRDATSLTGEQLRPVLRVLTRKGLLARLPGTPRTYAPVRPEIAIGAMLSRKDQELAAARVVAERLEEQFRDTSARQAVDLIEVVHGTDRIAERADRLLRQARQEVTFVDKPPYAQPPTVLHPAERALLEQGVRFRGVYDRSALELHDLPTDLEAGLVLGEEARVVPEAPLKMILVDREVGLIPLRSDLPEIRTALVIRRCALLDALSALFALLWREGLPLRLPATEQPGVLSVDDARLLALLTTGLPDRSIAKQLGMSYRTYQRRLQHLMTQLGAGTRFQAGLQAATRGWVALPRPDVSD</sequence>
<organism evidence="3 4">
    <name type="scientific">Amycolatopsis vancoresmycina DSM 44592</name>
    <dbReference type="NCBI Taxonomy" id="1292037"/>
    <lineage>
        <taxon>Bacteria</taxon>
        <taxon>Bacillati</taxon>
        <taxon>Actinomycetota</taxon>
        <taxon>Actinomycetes</taxon>
        <taxon>Pseudonocardiales</taxon>
        <taxon>Pseudonocardiaceae</taxon>
        <taxon>Amycolatopsis</taxon>
    </lineage>
</organism>
<dbReference type="InterPro" id="IPR051797">
    <property type="entry name" value="TrmB-like"/>
</dbReference>
<dbReference type="SMART" id="SM00421">
    <property type="entry name" value="HTH_LUXR"/>
    <property type="match status" value="1"/>
</dbReference>
<dbReference type="InterPro" id="IPR016032">
    <property type="entry name" value="Sig_transdc_resp-reg_C-effctor"/>
</dbReference>
<name>R1GGL7_9PSEU</name>
<dbReference type="Proteomes" id="UP000014139">
    <property type="component" value="Unassembled WGS sequence"/>
</dbReference>
<dbReference type="Pfam" id="PF01978">
    <property type="entry name" value="TrmB"/>
    <property type="match status" value="1"/>
</dbReference>
<keyword evidence="4" id="KW-1185">Reference proteome</keyword>
<reference evidence="3 4" key="1">
    <citation type="submission" date="2013-02" db="EMBL/GenBank/DDBJ databases">
        <title>Draft genome sequence of Amycolatopsis vancoresmycina strain DSM 44592T.</title>
        <authorList>
            <person name="Kumar S."/>
            <person name="Kaur N."/>
            <person name="Kaur C."/>
            <person name="Raghava G.P.S."/>
            <person name="Mayilraj S."/>
        </authorList>
    </citation>
    <scope>NUCLEOTIDE SEQUENCE [LARGE SCALE GENOMIC DNA]</scope>
    <source>
        <strain evidence="3 4">DSM 44592</strain>
    </source>
</reference>
<evidence type="ECO:0000313" key="3">
    <source>
        <dbReference type="EMBL" id="EOD70328.1"/>
    </source>
</evidence>
<dbReference type="SUPFAM" id="SSF46894">
    <property type="entry name" value="C-terminal effector domain of the bipartite response regulators"/>
    <property type="match status" value="1"/>
</dbReference>
<dbReference type="GO" id="GO:0006355">
    <property type="term" value="P:regulation of DNA-templated transcription"/>
    <property type="evidence" value="ECO:0007669"/>
    <property type="project" value="InterPro"/>
</dbReference>
<dbReference type="InterPro" id="IPR000792">
    <property type="entry name" value="Tscrpt_reg_LuxR_C"/>
</dbReference>
<dbReference type="EMBL" id="AOUO01000017">
    <property type="protein sequence ID" value="EOD70328.1"/>
    <property type="molecule type" value="Genomic_DNA"/>
</dbReference>
<feature type="domain" description="HTH luxR-type" evidence="2">
    <location>
        <begin position="256"/>
        <end position="313"/>
    </location>
</feature>
<proteinExistence type="predicted"/>
<dbReference type="GO" id="GO:0003677">
    <property type="term" value="F:DNA binding"/>
    <property type="evidence" value="ECO:0007669"/>
    <property type="project" value="InterPro"/>
</dbReference>
<dbReference type="InterPro" id="IPR002831">
    <property type="entry name" value="Tscrpt_reg_TrmB_N"/>
</dbReference>
<accession>R1GGL7</accession>
<dbReference type="PANTHER" id="PTHR34293">
    <property type="entry name" value="HTH-TYPE TRANSCRIPTIONAL REGULATOR TRMBL2"/>
    <property type="match status" value="1"/>
</dbReference>
<dbReference type="eggNOG" id="COG2197">
    <property type="taxonomic scope" value="Bacteria"/>
</dbReference>
<dbReference type="SUPFAM" id="SSF46785">
    <property type="entry name" value="Winged helix' DNA-binding domain"/>
    <property type="match status" value="1"/>
</dbReference>
<dbReference type="Gene3D" id="1.10.10.10">
    <property type="entry name" value="Winged helix-like DNA-binding domain superfamily/Winged helix DNA-binding domain"/>
    <property type="match status" value="2"/>
</dbReference>
<dbReference type="InterPro" id="IPR036390">
    <property type="entry name" value="WH_DNA-bd_sf"/>
</dbReference>
<dbReference type="RefSeq" id="WP_003055748.1">
    <property type="nucleotide sequence ID" value="NZ_AOUO01000017.1"/>
</dbReference>
<evidence type="ECO:0000259" key="2">
    <source>
        <dbReference type="SMART" id="SM00421"/>
    </source>
</evidence>
<dbReference type="PATRIC" id="fig|1292037.4.peg.270"/>
<dbReference type="PANTHER" id="PTHR34293:SF1">
    <property type="entry name" value="HTH-TYPE TRANSCRIPTIONAL REGULATOR TRMBL2"/>
    <property type="match status" value="1"/>
</dbReference>
<comment type="caution">
    <text evidence="3">The sequence shown here is derived from an EMBL/GenBank/DDBJ whole genome shotgun (WGS) entry which is preliminary data.</text>
</comment>
<protein>
    <recommendedName>
        <fullName evidence="2">HTH luxR-type domain-containing protein</fullName>
    </recommendedName>
</protein>
<dbReference type="eggNOG" id="COG1378">
    <property type="taxonomic scope" value="Bacteria"/>
</dbReference>
<evidence type="ECO:0000313" key="4">
    <source>
        <dbReference type="Proteomes" id="UP000014139"/>
    </source>
</evidence>
<dbReference type="AlphaFoldDB" id="R1GGL7"/>
<keyword evidence="1" id="KW-0175">Coiled coil</keyword>
<dbReference type="InterPro" id="IPR036388">
    <property type="entry name" value="WH-like_DNA-bd_sf"/>
</dbReference>